<feature type="domain" description="CENP-V/GFA" evidence="4">
    <location>
        <begin position="8"/>
        <end position="37"/>
    </location>
</feature>
<proteinExistence type="inferred from homology"/>
<gene>
    <name evidence="5" type="ORF">D7X12_09380</name>
</gene>
<keyword evidence="2" id="KW-0479">Metal-binding</keyword>
<dbReference type="OrthoDB" id="327703at2"/>
<comment type="caution">
    <text evidence="5">The sequence shown here is derived from an EMBL/GenBank/DDBJ whole genome shotgun (WGS) entry which is preliminary data.</text>
</comment>
<comment type="similarity">
    <text evidence="1">Belongs to the Gfa family.</text>
</comment>
<dbReference type="InterPro" id="IPR011057">
    <property type="entry name" value="Mss4-like_sf"/>
</dbReference>
<sequence>MTQATPLGCVCGQVQLAVDGAPIVTAECHCNSCRAAGARLQALPSAPSFLEPHGGTRFVLYRKDRVRFLKGTDLLKEFRLTPEAPTRRVVATCCNTPVFLEFKNGHWLSLYDCLWPAATRPTPEMRTMLSDLPAGTQLPGDVPSGKRHSLSFFARLLGAWIAMGFRVPKITVVHGELQV</sequence>
<evidence type="ECO:0000313" key="5">
    <source>
        <dbReference type="EMBL" id="RKH44876.1"/>
    </source>
</evidence>
<keyword evidence="6" id="KW-1185">Reference proteome</keyword>
<accession>A0A3A8NKF2</accession>
<dbReference type="AlphaFoldDB" id="A0A3A8NKF2"/>
<organism evidence="5 6">
    <name type="scientific">Corallococcus sicarius</name>
    <dbReference type="NCBI Taxonomy" id="2316726"/>
    <lineage>
        <taxon>Bacteria</taxon>
        <taxon>Pseudomonadati</taxon>
        <taxon>Myxococcota</taxon>
        <taxon>Myxococcia</taxon>
        <taxon>Myxococcales</taxon>
        <taxon>Cystobacterineae</taxon>
        <taxon>Myxococcaceae</taxon>
        <taxon>Corallococcus</taxon>
    </lineage>
</organism>
<evidence type="ECO:0000256" key="3">
    <source>
        <dbReference type="ARBA" id="ARBA00022833"/>
    </source>
</evidence>
<reference evidence="6" key="1">
    <citation type="submission" date="2018-09" db="EMBL/GenBank/DDBJ databases">
        <authorList>
            <person name="Livingstone P.G."/>
            <person name="Whitworth D.E."/>
        </authorList>
    </citation>
    <scope>NUCLEOTIDE SEQUENCE [LARGE SCALE GENOMIC DNA]</scope>
    <source>
        <strain evidence="6">CA040B</strain>
    </source>
</reference>
<dbReference type="GO" id="GO:0016846">
    <property type="term" value="F:carbon-sulfur lyase activity"/>
    <property type="evidence" value="ECO:0007669"/>
    <property type="project" value="InterPro"/>
</dbReference>
<keyword evidence="3" id="KW-0862">Zinc</keyword>
<dbReference type="Proteomes" id="UP000273405">
    <property type="component" value="Unassembled WGS sequence"/>
</dbReference>
<dbReference type="GO" id="GO:0046872">
    <property type="term" value="F:metal ion binding"/>
    <property type="evidence" value="ECO:0007669"/>
    <property type="project" value="UniProtKB-KW"/>
</dbReference>
<dbReference type="InterPro" id="IPR006913">
    <property type="entry name" value="CENP-V/GFA"/>
</dbReference>
<evidence type="ECO:0000256" key="2">
    <source>
        <dbReference type="ARBA" id="ARBA00022723"/>
    </source>
</evidence>
<dbReference type="EMBL" id="RAWG01000043">
    <property type="protein sequence ID" value="RKH44876.1"/>
    <property type="molecule type" value="Genomic_DNA"/>
</dbReference>
<protein>
    <recommendedName>
        <fullName evidence="4">CENP-V/GFA domain-containing protein</fullName>
    </recommendedName>
</protein>
<dbReference type="Gene3D" id="3.90.1590.10">
    <property type="entry name" value="glutathione-dependent formaldehyde- activating enzyme (gfa)"/>
    <property type="match status" value="1"/>
</dbReference>
<evidence type="ECO:0000256" key="1">
    <source>
        <dbReference type="ARBA" id="ARBA00005495"/>
    </source>
</evidence>
<dbReference type="SUPFAM" id="SSF51316">
    <property type="entry name" value="Mss4-like"/>
    <property type="match status" value="1"/>
</dbReference>
<name>A0A3A8NKF2_9BACT</name>
<evidence type="ECO:0000259" key="4">
    <source>
        <dbReference type="Pfam" id="PF04828"/>
    </source>
</evidence>
<dbReference type="RefSeq" id="WP_120624924.1">
    <property type="nucleotide sequence ID" value="NZ_RAWG01000043.1"/>
</dbReference>
<evidence type="ECO:0000313" key="6">
    <source>
        <dbReference type="Proteomes" id="UP000273405"/>
    </source>
</evidence>
<dbReference type="Pfam" id="PF04828">
    <property type="entry name" value="GFA"/>
    <property type="match status" value="1"/>
</dbReference>